<accession>A0A1I5X5Y8</accession>
<feature type="region of interest" description="Disordered" evidence="1">
    <location>
        <begin position="639"/>
        <end position="667"/>
    </location>
</feature>
<evidence type="ECO:0000313" key="3">
    <source>
        <dbReference type="EMBL" id="SFQ27236.1"/>
    </source>
</evidence>
<dbReference type="AlphaFoldDB" id="A0A1I5X5Y8"/>
<dbReference type="GO" id="GO:0015074">
    <property type="term" value="P:DNA integration"/>
    <property type="evidence" value="ECO:0007669"/>
    <property type="project" value="InterPro"/>
</dbReference>
<dbReference type="PROSITE" id="PS50994">
    <property type="entry name" value="INTEGRASE"/>
    <property type="match status" value="1"/>
</dbReference>
<gene>
    <name evidence="3" type="ORF">SAMN05421854_11044</name>
</gene>
<reference evidence="3 4" key="1">
    <citation type="submission" date="2016-10" db="EMBL/GenBank/DDBJ databases">
        <authorList>
            <person name="de Groot N.N."/>
        </authorList>
    </citation>
    <scope>NUCLEOTIDE SEQUENCE [LARGE SCALE GENOMIC DNA]</scope>
    <source>
        <strain evidence="3 4">DSM 44637</strain>
    </source>
</reference>
<feature type="domain" description="Integrase catalytic" evidence="2">
    <location>
        <begin position="255"/>
        <end position="483"/>
    </location>
</feature>
<sequence length="696" mass="75763">MTGNVVRVGDEVFAFGETHLVGEIDGVAIRLESVLGGTRVVTLPTLLAAEDFTLVGTDAAVPSLPPLGMLDALPPAAVEAARRWEQHVVEVVTGRAPQAPESAPPRPGFDPETTTLAEREQRKADELSAAGQPVSTRTLRRMRTRYRAQGLWGLLDQRLLRTRTPYGRADERLVAAIAAAIAAETETSTGTRDRLRKRVRDALDAEHGPGAMVLPSKATFNRLVAAMTTGKHTFGQATTRRSLANRPERPFTPITALRPGDLVQIDTTPLDVMTVLDDGTSVRPELTYALDVATRSICAIALRPAGTKAVDAALLLARMLVPEQLRPNWPTVLGMRASVLPHEQLAEVDPRLAGAAGRPVIVPETIVCDHGTVFISATFIAACDKLGISFQPTHKGSPWQKGNVETGFGSINTLFSQYAAGYTGPNTTRRGRAVDGAWLLPDLADLVEQWIVAGWQNRPHEGLRHPRLPGRAASPNEMYAALVASAGYLPLPLTGTDYLELLPATWRAINDYGIRINHRTYDADALNPHRRQHSGITSKRGLWEVHHDPYDCNQVWVRNHHDDGRWITAHWTHRDLVTAPFAEFTWQAARAELARRGGNATEQAAIALVLDELLTRVGAGPAPAERKADRISASTRRAVARGMASPPDPRPPLTVVPPLGEPEPEIDDNLAAEDDELGEVIPFGIFDAHAEAERMW</sequence>
<name>A0A1I5X5Y8_9PSEU</name>
<dbReference type="InterPro" id="IPR012337">
    <property type="entry name" value="RNaseH-like_sf"/>
</dbReference>
<protein>
    <submittedName>
        <fullName evidence="3">Mu transposase, C-terminal</fullName>
    </submittedName>
</protein>
<dbReference type="SUPFAM" id="SSF53098">
    <property type="entry name" value="Ribonuclease H-like"/>
    <property type="match status" value="1"/>
</dbReference>
<evidence type="ECO:0000256" key="1">
    <source>
        <dbReference type="SAM" id="MobiDB-lite"/>
    </source>
</evidence>
<dbReference type="GO" id="GO:0003676">
    <property type="term" value="F:nucleic acid binding"/>
    <property type="evidence" value="ECO:0007669"/>
    <property type="project" value="InterPro"/>
</dbReference>
<dbReference type="InterPro" id="IPR036397">
    <property type="entry name" value="RNaseH_sf"/>
</dbReference>
<dbReference type="EMBL" id="FOWC01000010">
    <property type="protein sequence ID" value="SFQ27236.1"/>
    <property type="molecule type" value="Genomic_DNA"/>
</dbReference>
<dbReference type="Gene3D" id="3.30.420.10">
    <property type="entry name" value="Ribonuclease H-like superfamily/Ribonuclease H"/>
    <property type="match status" value="1"/>
</dbReference>
<dbReference type="STRING" id="112413.SAMN05421854_11044"/>
<dbReference type="Proteomes" id="UP000199137">
    <property type="component" value="Unassembled WGS sequence"/>
</dbReference>
<organism evidence="3 4">
    <name type="scientific">Amycolatopsis rubida</name>
    <dbReference type="NCBI Taxonomy" id="112413"/>
    <lineage>
        <taxon>Bacteria</taxon>
        <taxon>Bacillati</taxon>
        <taxon>Actinomycetota</taxon>
        <taxon>Actinomycetes</taxon>
        <taxon>Pseudonocardiales</taxon>
        <taxon>Pseudonocardiaceae</taxon>
        <taxon>Amycolatopsis</taxon>
    </lineage>
</organism>
<dbReference type="InterPro" id="IPR015378">
    <property type="entry name" value="Transposase-like_Mu_C"/>
</dbReference>
<dbReference type="InterPro" id="IPR001584">
    <property type="entry name" value="Integrase_cat-core"/>
</dbReference>
<feature type="compositionally biased region" description="Pro residues" evidence="1">
    <location>
        <begin position="646"/>
        <end position="661"/>
    </location>
</feature>
<dbReference type="RefSeq" id="WP_208865400.1">
    <property type="nucleotide sequence ID" value="NZ_FOWC01000010.1"/>
</dbReference>
<evidence type="ECO:0000313" key="4">
    <source>
        <dbReference type="Proteomes" id="UP000199137"/>
    </source>
</evidence>
<dbReference type="Pfam" id="PF09299">
    <property type="entry name" value="Mu-transpos_C"/>
    <property type="match status" value="1"/>
</dbReference>
<evidence type="ECO:0000259" key="2">
    <source>
        <dbReference type="PROSITE" id="PS50994"/>
    </source>
</evidence>
<proteinExistence type="predicted"/>